<dbReference type="Pfam" id="PF00270">
    <property type="entry name" value="DEAD"/>
    <property type="match status" value="1"/>
</dbReference>
<dbReference type="InterPro" id="IPR004589">
    <property type="entry name" value="DNA_helicase_ATP-dep_RecQ"/>
</dbReference>
<evidence type="ECO:0000256" key="9">
    <source>
        <dbReference type="ARBA" id="ARBA00034808"/>
    </source>
</evidence>
<gene>
    <name evidence="14" type="ORF">LZZ85_00795</name>
</gene>
<dbReference type="NCBIfam" id="TIGR00614">
    <property type="entry name" value="recQ_fam"/>
    <property type="match status" value="1"/>
</dbReference>
<dbReference type="Gene3D" id="3.30.420.10">
    <property type="entry name" value="Ribonuclease H-like superfamily/Ribonuclease H"/>
    <property type="match status" value="1"/>
</dbReference>
<evidence type="ECO:0000256" key="5">
    <source>
        <dbReference type="ARBA" id="ARBA00022840"/>
    </source>
</evidence>
<dbReference type="SUPFAM" id="SSF53098">
    <property type="entry name" value="Ribonuclease H-like"/>
    <property type="match status" value="1"/>
</dbReference>
<evidence type="ECO:0000313" key="14">
    <source>
        <dbReference type="EMBL" id="MCG2612788.1"/>
    </source>
</evidence>
<evidence type="ECO:0000256" key="3">
    <source>
        <dbReference type="ARBA" id="ARBA00022801"/>
    </source>
</evidence>
<evidence type="ECO:0000256" key="8">
    <source>
        <dbReference type="ARBA" id="ARBA00034617"/>
    </source>
</evidence>
<dbReference type="GO" id="GO:0003678">
    <property type="term" value="F:DNA helicase activity"/>
    <property type="evidence" value="ECO:0007669"/>
    <property type="project" value="UniProtKB-EC"/>
</dbReference>
<sequence>MNSIAFFDLEVNPSHDKIVDAGATASDGKNFRENNAGKLLTFLQQYAFWCGHNIVEHDLKYLTAATGQQITDSHQIIDTLLLSPLLFPCNPYHHLIKDDKLELEERNNPLHDSIKAKELFYDEIDAFKKLPDTLQHIFHHLLKDSKGFDGFFRFINFNPSISTDQLPALIHTFLKERICANADLSTLIHHDPVTLSYAIALINCEDQHPVTLGWVTHQFKEIEQVLVQLKHTSCADECDYCKNALNPKTALLRYFRYHQFRQYGQQPLQENSVRAAIAGESLLALFPTGGGKSLTFQLPALMAGQNIRGLTVVISPLQSLMKDQVDNLAKKEIVQAVTINGSLDFTERIESGKRVADGVASMLYISPESLRSASIERLLSKRKIERFVIDEAHCFSSWGHDFRVDYLYVGDFIRRLQESKNLSYPIPVSCFTATARQKVVDDIREYFKTKLSLQLNVFSANVGRTNLYYHVHPINNEDEKYPKLRELLEQTDRPTIVYVSRTKKADVLAEKLSEDHFSALPYHGKMGKEVRIKNQNAFVSGEVRIIVATSAFGMGVDKSDVATVIHYDIADSLENYIQEAGRAGRDETMTANCHILFNEEDLDHHFTLLNQTKLDIKEINQVWKAIKGITKTRTRISYSALEIARKAGWEDQGSDIETKVTTSIAALEEAGYLKRTQNSARVFATSILSQHANEAIATIKASATISDKESAIRIIRKLFSSKSKRLATEEPAESRADHLSDVLGIEVIEVLRIIEQLKQEKILSETQDLTAFVRKTDTSSKTLAVVKKFSKLESQILDKLADGKQVCNLKELNDQLAELDCSPASIRTILNFWASRKWITRHNLDQSKYHVMLEFKKERAEIRKKIEERHALSGAIAEYLVNRSKEIGAKDDKENVLVDFSMQDLRAVADRDMFIGSPAMDDIEDALFYLSKIEAIIMDGGFLVSYNRLTIERLEMDNKVQYKKADYEKLRQFYEQKVQQIHIVGEYAKKMIASPPDAQRFADEYFNTPHNTFLNKYFAGKRKVEITRSMTPGRYEKLLKDLSHSQLDIINDQESQYIVVTAGPGSGKTRTLVHKLASLLLMEDTKQEHLLMLTFSRAAATEFKSRLLKLIGPSARHVEMKTFHSYCFDLLGKIGNLTQVDTVIPLAVEKINNGEIEQSQITKTVLVIDEAQDMSKNEYGLLEALIQQNEDMRVILVGDDDQHIYGFRGSSYKFMQQFAIEKQATKYELLDNYRSRSSITQLINRWAEKIPDRLKSKPIVSVKKEGGHIKVVQHAGSEMIVPLVTAIEKQRPVGTTCVLTKTNQEALNVAGLLRKKGLKAKLIQNTDKFNLNQLYELHKFNTMIQLLDDSSPIVSDEDWEAAILQLKESLAGSEQLPLALSMIYKFAEITPGKKYKSDWHEFVRESKIEDFIQGDRQTILVSTIHKAKGKEFENVYLLLDGCDITDADTLRLLYVGFSRAENELIIHYNGTYLENLGIQGAVIEKDPVIYAAPDLLSVQMSMKDVKLGDFSAVQYNLAGCKSGDLLRPTANGLAKEAGIELIVYSRKMRAFLDEEQMKGYVVNRGKISFLVYWKNKENEKEILIALAEVEMKRG</sequence>
<dbReference type="PROSITE" id="PS51198">
    <property type="entry name" value="UVRD_HELICASE_ATP_BIND"/>
    <property type="match status" value="1"/>
</dbReference>
<dbReference type="SMART" id="SM00490">
    <property type="entry name" value="HELICc"/>
    <property type="match status" value="1"/>
</dbReference>
<dbReference type="PROSITE" id="PS51192">
    <property type="entry name" value="HELICASE_ATP_BIND_1"/>
    <property type="match status" value="1"/>
</dbReference>
<dbReference type="InterPro" id="IPR036397">
    <property type="entry name" value="RNaseH_sf"/>
</dbReference>
<evidence type="ECO:0000256" key="2">
    <source>
        <dbReference type="ARBA" id="ARBA00022741"/>
    </source>
</evidence>
<dbReference type="PROSITE" id="PS51194">
    <property type="entry name" value="HELICASE_CTER"/>
    <property type="match status" value="1"/>
</dbReference>
<dbReference type="Pfam" id="PF00580">
    <property type="entry name" value="UvrD-helicase"/>
    <property type="match status" value="2"/>
</dbReference>
<protein>
    <recommendedName>
        <fullName evidence="9">DNA 3'-5' helicase</fullName>
        <ecNumber evidence="9">5.6.2.4</ecNumber>
    </recommendedName>
</protein>
<dbReference type="InterPro" id="IPR012337">
    <property type="entry name" value="RNaseH-like_sf"/>
</dbReference>
<keyword evidence="7" id="KW-0413">Isomerase</keyword>
<keyword evidence="5 10" id="KW-0067">ATP-binding</keyword>
<dbReference type="Proteomes" id="UP001165367">
    <property type="component" value="Unassembled WGS sequence"/>
</dbReference>
<evidence type="ECO:0000259" key="11">
    <source>
        <dbReference type="PROSITE" id="PS51192"/>
    </source>
</evidence>
<dbReference type="SMART" id="SM00487">
    <property type="entry name" value="DEXDc"/>
    <property type="match status" value="1"/>
</dbReference>
<evidence type="ECO:0000256" key="4">
    <source>
        <dbReference type="ARBA" id="ARBA00022806"/>
    </source>
</evidence>
<dbReference type="InterPro" id="IPR001650">
    <property type="entry name" value="Helicase_C-like"/>
</dbReference>
<feature type="domain" description="UvrD-like helicase ATP-binding" evidence="13">
    <location>
        <begin position="1041"/>
        <end position="1398"/>
    </location>
</feature>
<evidence type="ECO:0000256" key="6">
    <source>
        <dbReference type="ARBA" id="ARBA00023125"/>
    </source>
</evidence>
<feature type="domain" description="Helicase C-terminal" evidence="12">
    <location>
        <begin position="483"/>
        <end position="627"/>
    </location>
</feature>
<dbReference type="RefSeq" id="WP_237868017.1">
    <property type="nucleotide sequence ID" value="NZ_JAKLTR010000001.1"/>
</dbReference>
<organism evidence="14 15">
    <name type="scientific">Terrimonas ginsenosidimutans</name>
    <dbReference type="NCBI Taxonomy" id="2908004"/>
    <lineage>
        <taxon>Bacteria</taxon>
        <taxon>Pseudomonadati</taxon>
        <taxon>Bacteroidota</taxon>
        <taxon>Chitinophagia</taxon>
        <taxon>Chitinophagales</taxon>
        <taxon>Chitinophagaceae</taxon>
        <taxon>Terrimonas</taxon>
    </lineage>
</organism>
<dbReference type="InterPro" id="IPR014001">
    <property type="entry name" value="Helicase_ATP-bd"/>
</dbReference>
<proteinExistence type="inferred from homology"/>
<keyword evidence="15" id="KW-1185">Reference proteome</keyword>
<dbReference type="CDD" id="cd17920">
    <property type="entry name" value="DEXHc_RecQ"/>
    <property type="match status" value="1"/>
</dbReference>
<comment type="similarity">
    <text evidence="1">Belongs to the helicase family. RecQ subfamily.</text>
</comment>
<evidence type="ECO:0000256" key="10">
    <source>
        <dbReference type="PROSITE-ProRule" id="PRU00560"/>
    </source>
</evidence>
<dbReference type="CDD" id="cd17932">
    <property type="entry name" value="DEXQc_UvrD"/>
    <property type="match status" value="1"/>
</dbReference>
<evidence type="ECO:0000313" key="15">
    <source>
        <dbReference type="Proteomes" id="UP001165367"/>
    </source>
</evidence>
<evidence type="ECO:0000259" key="13">
    <source>
        <dbReference type="PROSITE" id="PS51198"/>
    </source>
</evidence>
<evidence type="ECO:0000256" key="1">
    <source>
        <dbReference type="ARBA" id="ARBA00005446"/>
    </source>
</evidence>
<feature type="domain" description="Helicase ATP-binding" evidence="11">
    <location>
        <begin position="273"/>
        <end position="453"/>
    </location>
</feature>
<accession>A0ABS9KKE6</accession>
<dbReference type="Pfam" id="PF00271">
    <property type="entry name" value="Helicase_C"/>
    <property type="match status" value="1"/>
</dbReference>
<comment type="catalytic activity">
    <reaction evidence="8">
        <text>Couples ATP hydrolysis with the unwinding of duplex DNA by translocating in the 3'-5' direction.</text>
        <dbReference type="EC" id="5.6.2.4"/>
    </reaction>
</comment>
<feature type="binding site" evidence="10">
    <location>
        <begin position="1062"/>
        <end position="1069"/>
    </location>
    <ligand>
        <name>ATP</name>
        <dbReference type="ChEBI" id="CHEBI:30616"/>
    </ligand>
</feature>
<keyword evidence="3 10" id="KW-0378">Hydrolase</keyword>
<dbReference type="InterPro" id="IPR011545">
    <property type="entry name" value="DEAD/DEAH_box_helicase_dom"/>
</dbReference>
<dbReference type="InterPro" id="IPR014016">
    <property type="entry name" value="UvrD-like_ATP-bd"/>
</dbReference>
<dbReference type="EC" id="5.6.2.4" evidence="9"/>
<dbReference type="Pfam" id="PF13538">
    <property type="entry name" value="UvrD_C_2"/>
    <property type="match status" value="1"/>
</dbReference>
<keyword evidence="2 10" id="KW-0547">Nucleotide-binding</keyword>
<dbReference type="SUPFAM" id="SSF52540">
    <property type="entry name" value="P-loop containing nucleoside triphosphate hydrolases"/>
    <property type="match status" value="2"/>
</dbReference>
<keyword evidence="4 10" id="KW-0347">Helicase</keyword>
<dbReference type="InterPro" id="IPR027417">
    <property type="entry name" value="P-loop_NTPase"/>
</dbReference>
<dbReference type="EMBL" id="JAKLTR010000001">
    <property type="protein sequence ID" value="MCG2612788.1"/>
    <property type="molecule type" value="Genomic_DNA"/>
</dbReference>
<dbReference type="Gene3D" id="3.40.50.300">
    <property type="entry name" value="P-loop containing nucleotide triphosphate hydrolases"/>
    <property type="match status" value="5"/>
</dbReference>
<comment type="caution">
    <text evidence="14">The sequence shown here is derived from an EMBL/GenBank/DDBJ whole genome shotgun (WGS) entry which is preliminary data.</text>
</comment>
<dbReference type="GO" id="GO:0016787">
    <property type="term" value="F:hydrolase activity"/>
    <property type="evidence" value="ECO:0007669"/>
    <property type="project" value="UniProtKB-KW"/>
</dbReference>
<dbReference type="PANTHER" id="PTHR13710:SF105">
    <property type="entry name" value="ATP-DEPENDENT DNA HELICASE Q1"/>
    <property type="match status" value="1"/>
</dbReference>
<dbReference type="PANTHER" id="PTHR13710">
    <property type="entry name" value="DNA HELICASE RECQ FAMILY MEMBER"/>
    <property type="match status" value="1"/>
</dbReference>
<name>A0ABS9KKE6_9BACT</name>
<evidence type="ECO:0000256" key="7">
    <source>
        <dbReference type="ARBA" id="ARBA00023235"/>
    </source>
</evidence>
<reference evidence="14" key="1">
    <citation type="submission" date="2022-01" db="EMBL/GenBank/DDBJ databases">
        <authorList>
            <person name="Jo J.-H."/>
            <person name="Im W.-T."/>
        </authorList>
    </citation>
    <scope>NUCLEOTIDE SEQUENCE</scope>
    <source>
        <strain evidence="14">NA20</strain>
    </source>
</reference>
<dbReference type="InterPro" id="IPR027785">
    <property type="entry name" value="UvrD-like_helicase_C"/>
</dbReference>
<keyword evidence="6" id="KW-0238">DNA-binding</keyword>
<evidence type="ECO:0000259" key="12">
    <source>
        <dbReference type="PROSITE" id="PS51194"/>
    </source>
</evidence>